<keyword evidence="4 9" id="KW-0812">Transmembrane</keyword>
<keyword evidence="5" id="KW-0029">Amino-acid transport</keyword>
<keyword evidence="3" id="KW-1003">Cell membrane</keyword>
<keyword evidence="11" id="KW-1185">Reference proteome</keyword>
<dbReference type="EMBL" id="FQXE01000002">
    <property type="protein sequence ID" value="SHH19290.1"/>
    <property type="molecule type" value="Genomic_DNA"/>
</dbReference>
<organism evidence="10 11">
    <name type="scientific">Pollutimonas bauzanensis</name>
    <dbReference type="NCBI Taxonomy" id="658167"/>
    <lineage>
        <taxon>Bacteria</taxon>
        <taxon>Pseudomonadati</taxon>
        <taxon>Pseudomonadota</taxon>
        <taxon>Betaproteobacteria</taxon>
        <taxon>Burkholderiales</taxon>
        <taxon>Alcaligenaceae</taxon>
        <taxon>Pollutimonas</taxon>
    </lineage>
</organism>
<feature type="transmembrane region" description="Helical" evidence="9">
    <location>
        <begin position="96"/>
        <end position="115"/>
    </location>
</feature>
<dbReference type="AlphaFoldDB" id="A0A1M5QZR3"/>
<dbReference type="InterPro" id="IPR001851">
    <property type="entry name" value="ABC_transp_permease"/>
</dbReference>
<evidence type="ECO:0000256" key="4">
    <source>
        <dbReference type="ARBA" id="ARBA00022692"/>
    </source>
</evidence>
<evidence type="ECO:0000256" key="6">
    <source>
        <dbReference type="ARBA" id="ARBA00022989"/>
    </source>
</evidence>
<comment type="subcellular location">
    <subcellularLocation>
        <location evidence="1">Cell membrane</location>
        <topology evidence="1">Multi-pass membrane protein</topology>
    </subcellularLocation>
</comment>
<evidence type="ECO:0000256" key="5">
    <source>
        <dbReference type="ARBA" id="ARBA00022970"/>
    </source>
</evidence>
<accession>A0A1M5QZR3</accession>
<evidence type="ECO:0000256" key="7">
    <source>
        <dbReference type="ARBA" id="ARBA00023136"/>
    </source>
</evidence>
<dbReference type="CDD" id="cd06582">
    <property type="entry name" value="TM_PBP1_LivH_like"/>
    <property type="match status" value="1"/>
</dbReference>
<dbReference type="PANTHER" id="PTHR11795:SF445">
    <property type="entry name" value="AMINO ACID ABC TRANSPORTER PERMEASE PROTEIN"/>
    <property type="match status" value="1"/>
</dbReference>
<feature type="transmembrane region" description="Helical" evidence="9">
    <location>
        <begin position="12"/>
        <end position="35"/>
    </location>
</feature>
<protein>
    <submittedName>
        <fullName evidence="10">Branched-chain amino acid transport system permease protein</fullName>
    </submittedName>
</protein>
<dbReference type="PANTHER" id="PTHR11795">
    <property type="entry name" value="BRANCHED-CHAIN AMINO ACID TRANSPORT SYSTEM PERMEASE PROTEIN LIVH"/>
    <property type="match status" value="1"/>
</dbReference>
<dbReference type="Proteomes" id="UP000184226">
    <property type="component" value="Unassembled WGS sequence"/>
</dbReference>
<feature type="transmembrane region" description="Helical" evidence="9">
    <location>
        <begin position="187"/>
        <end position="210"/>
    </location>
</feature>
<evidence type="ECO:0000256" key="8">
    <source>
        <dbReference type="ARBA" id="ARBA00037998"/>
    </source>
</evidence>
<evidence type="ECO:0000313" key="11">
    <source>
        <dbReference type="Proteomes" id="UP000184226"/>
    </source>
</evidence>
<evidence type="ECO:0000256" key="1">
    <source>
        <dbReference type="ARBA" id="ARBA00004651"/>
    </source>
</evidence>
<dbReference type="GO" id="GO:0022857">
    <property type="term" value="F:transmembrane transporter activity"/>
    <property type="evidence" value="ECO:0007669"/>
    <property type="project" value="InterPro"/>
</dbReference>
<keyword evidence="7 9" id="KW-0472">Membrane</keyword>
<feature type="transmembrane region" description="Helical" evidence="9">
    <location>
        <begin position="135"/>
        <end position="159"/>
    </location>
</feature>
<keyword evidence="6 9" id="KW-1133">Transmembrane helix</keyword>
<evidence type="ECO:0000256" key="2">
    <source>
        <dbReference type="ARBA" id="ARBA00022448"/>
    </source>
</evidence>
<evidence type="ECO:0000256" key="3">
    <source>
        <dbReference type="ARBA" id="ARBA00022475"/>
    </source>
</evidence>
<dbReference type="STRING" id="658167.SAMN04488135_102424"/>
<dbReference type="GO" id="GO:0006865">
    <property type="term" value="P:amino acid transport"/>
    <property type="evidence" value="ECO:0007669"/>
    <property type="project" value="UniProtKB-KW"/>
</dbReference>
<sequence>MSAFIQTLVDGILIGGVYGVIAVGLSLVFGVLKIVNFAQAEFLMVGMYAAWFAWSYLGLDPIFGAFIALGVGFLLGALCQRLFVQYILDASPVAQIFLTVGLLAVLENGALLIFGSDFRSVRTPYQTMAFEIGPIFLSVPYVVAFVSALAMSLLLGWLLNHTWTGRAIRATSQNRDAAQLFGIDTRFIYTIAFGLGTGLTAFGGGIILSYTAVSPTAGAQFVVLMFTVVVLGGLGSVQGALVGGIIVGIIQSVSTLFMPIQLQNLVLFVVFITVLAFRPQGLLGRVAR</sequence>
<evidence type="ECO:0000313" key="10">
    <source>
        <dbReference type="EMBL" id="SHH19290.1"/>
    </source>
</evidence>
<proteinExistence type="inferred from homology"/>
<dbReference type="RefSeq" id="WP_073102038.1">
    <property type="nucleotide sequence ID" value="NZ_FQXE01000002.1"/>
</dbReference>
<evidence type="ECO:0000256" key="9">
    <source>
        <dbReference type="SAM" id="Phobius"/>
    </source>
</evidence>
<name>A0A1M5QZR3_9BURK</name>
<dbReference type="OrthoDB" id="9807115at2"/>
<reference evidence="10 11" key="1">
    <citation type="submission" date="2016-11" db="EMBL/GenBank/DDBJ databases">
        <authorList>
            <person name="Jaros S."/>
            <person name="Januszkiewicz K."/>
            <person name="Wedrychowicz H."/>
        </authorList>
    </citation>
    <scope>NUCLEOTIDE SEQUENCE [LARGE SCALE GENOMIC DNA]</scope>
    <source>
        <strain evidence="10 11">CGMCC 1.10190</strain>
    </source>
</reference>
<keyword evidence="2" id="KW-0813">Transport</keyword>
<feature type="transmembrane region" description="Helical" evidence="9">
    <location>
        <begin position="65"/>
        <end position="84"/>
    </location>
</feature>
<feature type="transmembrane region" description="Helical" evidence="9">
    <location>
        <begin position="222"/>
        <end position="250"/>
    </location>
</feature>
<dbReference type="GO" id="GO:0005886">
    <property type="term" value="C:plasma membrane"/>
    <property type="evidence" value="ECO:0007669"/>
    <property type="project" value="UniProtKB-SubCell"/>
</dbReference>
<dbReference type="InterPro" id="IPR052157">
    <property type="entry name" value="BCAA_transport_permease"/>
</dbReference>
<comment type="similarity">
    <text evidence="8">Belongs to the binding-protein-dependent transport system permease family. LivHM subfamily.</text>
</comment>
<feature type="transmembrane region" description="Helical" evidence="9">
    <location>
        <begin position="262"/>
        <end position="279"/>
    </location>
</feature>
<gene>
    <name evidence="10" type="ORF">SAMN04488135_102424</name>
</gene>
<dbReference type="Pfam" id="PF02653">
    <property type="entry name" value="BPD_transp_2"/>
    <property type="match status" value="1"/>
</dbReference>